<accession>A0ACB8BYP6</accession>
<sequence>MGHQDQRTPHGSSQIDSKATPPEKDSNEQIAALENRLGAYSARASHTQARLLATFDLLDALRSQHALELSSEREAKHKLSQDLDRSRTYARALEAERDDLKDAVDQLIQKVEISNDMSQWPYSCLTITRHAECVPEPDAIRGETQDWDGQSAAYASSLIARLRMELDRERKAHRQTYKDANLRIEELQAQVAVRDSELEISIHQSTLPQTEGIAPLRRHRKTRTSVSRVSPPQTMTDEECLRVLENNSARNKSLQAEILVLSQRLEKARAAPNSPSPKGPSRGKLETYAGSPGDTGVDAPEQTDATSSRRPTHSPTSPLTGEPSAQRPSLSPTPAPALTATQAPNEVLAAISSLEAQIKRMGSQVDAFKAEKAAFLEIAVRDKRAANGAESDGFGHILLIEEECIRLSVRLAEVEQQLKDSQSAAKTRETQLLGEIERLKNSSARQSSPRLYHAYGSEHLDDDIDAEESMELATPLQPTTILSARDPQTESPLVDPLLIPLPFLPERESSPATSSVRLPRRGSSPHHEKLNEIQFHLAQARTQLAGKEKELAELRIAMEDLRRQISTGHPDITILAPR</sequence>
<protein>
    <submittedName>
        <fullName evidence="1">Uncharacterized protein</fullName>
    </submittedName>
</protein>
<reference evidence="1" key="1">
    <citation type="journal article" date="2021" name="New Phytol.">
        <title>Evolutionary innovations through gain and loss of genes in the ectomycorrhizal Boletales.</title>
        <authorList>
            <person name="Wu G."/>
            <person name="Miyauchi S."/>
            <person name="Morin E."/>
            <person name="Kuo A."/>
            <person name="Drula E."/>
            <person name="Varga T."/>
            <person name="Kohler A."/>
            <person name="Feng B."/>
            <person name="Cao Y."/>
            <person name="Lipzen A."/>
            <person name="Daum C."/>
            <person name="Hundley H."/>
            <person name="Pangilinan J."/>
            <person name="Johnson J."/>
            <person name="Barry K."/>
            <person name="LaButti K."/>
            <person name="Ng V."/>
            <person name="Ahrendt S."/>
            <person name="Min B."/>
            <person name="Choi I.G."/>
            <person name="Park H."/>
            <person name="Plett J.M."/>
            <person name="Magnuson J."/>
            <person name="Spatafora J.W."/>
            <person name="Nagy L.G."/>
            <person name="Henrissat B."/>
            <person name="Grigoriev I.V."/>
            <person name="Yang Z.L."/>
            <person name="Xu J."/>
            <person name="Martin F.M."/>
        </authorList>
    </citation>
    <scope>NUCLEOTIDE SEQUENCE</scope>
    <source>
        <strain evidence="1">KUC20120723A-06</strain>
    </source>
</reference>
<name>A0ACB8BYP6_9AGAM</name>
<evidence type="ECO:0000313" key="2">
    <source>
        <dbReference type="Proteomes" id="UP000790709"/>
    </source>
</evidence>
<gene>
    <name evidence="1" type="ORF">BV22DRAFT_1028714</name>
</gene>
<comment type="caution">
    <text evidence="1">The sequence shown here is derived from an EMBL/GenBank/DDBJ whole genome shotgun (WGS) entry which is preliminary data.</text>
</comment>
<dbReference type="EMBL" id="MU266334">
    <property type="protein sequence ID" value="KAH7930196.1"/>
    <property type="molecule type" value="Genomic_DNA"/>
</dbReference>
<keyword evidence="2" id="KW-1185">Reference proteome</keyword>
<organism evidence="1 2">
    <name type="scientific">Leucogyrophana mollusca</name>
    <dbReference type="NCBI Taxonomy" id="85980"/>
    <lineage>
        <taxon>Eukaryota</taxon>
        <taxon>Fungi</taxon>
        <taxon>Dikarya</taxon>
        <taxon>Basidiomycota</taxon>
        <taxon>Agaricomycotina</taxon>
        <taxon>Agaricomycetes</taxon>
        <taxon>Agaricomycetidae</taxon>
        <taxon>Boletales</taxon>
        <taxon>Boletales incertae sedis</taxon>
        <taxon>Leucogyrophana</taxon>
    </lineage>
</organism>
<proteinExistence type="predicted"/>
<dbReference type="Proteomes" id="UP000790709">
    <property type="component" value="Unassembled WGS sequence"/>
</dbReference>
<evidence type="ECO:0000313" key="1">
    <source>
        <dbReference type="EMBL" id="KAH7930196.1"/>
    </source>
</evidence>